<name>A0A835KCX5_9POAL</name>
<comment type="catalytic activity">
    <reaction evidence="17">
        <text>L-seryl-[protein] + ATP = O-phospho-L-seryl-[protein] + ADP + H(+)</text>
        <dbReference type="Rhea" id="RHEA:17989"/>
        <dbReference type="Rhea" id="RHEA-COMP:9863"/>
        <dbReference type="Rhea" id="RHEA-COMP:11604"/>
        <dbReference type="ChEBI" id="CHEBI:15378"/>
        <dbReference type="ChEBI" id="CHEBI:29999"/>
        <dbReference type="ChEBI" id="CHEBI:30616"/>
        <dbReference type="ChEBI" id="CHEBI:83421"/>
        <dbReference type="ChEBI" id="CHEBI:456216"/>
        <dbReference type="EC" id="2.7.11.1"/>
    </reaction>
</comment>
<evidence type="ECO:0000256" key="11">
    <source>
        <dbReference type="ARBA" id="ARBA00022989"/>
    </source>
</evidence>
<proteinExistence type="inferred from homology"/>
<evidence type="ECO:0000256" key="5">
    <source>
        <dbReference type="ARBA" id="ARBA00022679"/>
    </source>
</evidence>
<dbReference type="InterPro" id="IPR000719">
    <property type="entry name" value="Prot_kinase_dom"/>
</dbReference>
<keyword evidence="8 18" id="KW-0547">Nucleotide-binding</keyword>
<reference evidence="22" key="1">
    <citation type="submission" date="2020-07" db="EMBL/GenBank/DDBJ databases">
        <title>Genome sequence and genetic diversity analysis of an under-domesticated orphan crop, white fonio (Digitaria exilis).</title>
        <authorList>
            <person name="Bennetzen J.L."/>
            <person name="Chen S."/>
            <person name="Ma X."/>
            <person name="Wang X."/>
            <person name="Yssel A.E.J."/>
            <person name="Chaluvadi S.R."/>
            <person name="Johnson M."/>
            <person name="Gangashetty P."/>
            <person name="Hamidou F."/>
            <person name="Sanogo M.D."/>
            <person name="Zwaenepoel A."/>
            <person name="Wallace J."/>
            <person name="Van De Peer Y."/>
            <person name="Van Deynze A."/>
        </authorList>
    </citation>
    <scope>NUCLEOTIDE SEQUENCE</scope>
    <source>
        <tissue evidence="22">Leaves</tissue>
    </source>
</reference>
<dbReference type="InterPro" id="IPR017441">
    <property type="entry name" value="Protein_kinase_ATP_BS"/>
</dbReference>
<organism evidence="22 23">
    <name type="scientific">Digitaria exilis</name>
    <dbReference type="NCBI Taxonomy" id="1010633"/>
    <lineage>
        <taxon>Eukaryota</taxon>
        <taxon>Viridiplantae</taxon>
        <taxon>Streptophyta</taxon>
        <taxon>Embryophyta</taxon>
        <taxon>Tracheophyta</taxon>
        <taxon>Spermatophyta</taxon>
        <taxon>Magnoliopsida</taxon>
        <taxon>Liliopsida</taxon>
        <taxon>Poales</taxon>
        <taxon>Poaceae</taxon>
        <taxon>PACMAD clade</taxon>
        <taxon>Panicoideae</taxon>
        <taxon>Panicodae</taxon>
        <taxon>Paniceae</taxon>
        <taxon>Anthephorinae</taxon>
        <taxon>Digitaria</taxon>
    </lineage>
</organism>
<evidence type="ECO:0000256" key="10">
    <source>
        <dbReference type="ARBA" id="ARBA00022840"/>
    </source>
</evidence>
<dbReference type="FunFam" id="1.10.510.10:FF:000537">
    <property type="entry name" value="Putative receptor-like protein kinase"/>
    <property type="match status" value="1"/>
</dbReference>
<keyword evidence="10 18" id="KW-0067">ATP-binding</keyword>
<evidence type="ECO:0000256" key="8">
    <source>
        <dbReference type="ARBA" id="ARBA00022741"/>
    </source>
</evidence>
<comment type="subcellular location">
    <subcellularLocation>
        <location evidence="1">Membrane</location>
        <topology evidence="1">Single-pass type I membrane protein</topology>
    </subcellularLocation>
</comment>
<keyword evidence="5" id="KW-0808">Transferase</keyword>
<dbReference type="PANTHER" id="PTHR47974">
    <property type="entry name" value="OS07G0415500 PROTEIN"/>
    <property type="match status" value="1"/>
</dbReference>
<dbReference type="GO" id="GO:0004674">
    <property type="term" value="F:protein serine/threonine kinase activity"/>
    <property type="evidence" value="ECO:0007669"/>
    <property type="project" value="UniProtKB-KW"/>
</dbReference>
<sequence length="391" mass="44376">MSVDISNLSVPQSNVLDPTPNILKCDNISTRVIQSFSDVHTTGSGESKWIYFYGFAAATFLIEVIFFSSAWLFVWRRELKPTHTLEGYKVLSSNFRRYSYKELEISTANFKEELGRGGSGAVYKGILDDGRAIAVKRLENVRQGKQEFQSELRIIGRINHMNLVRIWGLCSEGLHRTLVYELVENGSLATILFNSNILVGWKQRFNIAVGLAKGLAYLHHECLEWVIHCDVKPENILLDQNFEPKIIDFGLAKTVGYMAPEWVSGLSITGKVDVYSYGVVLLELVSGTRVSDVAVGLDDELHMELRKLVRTLSERLEKEEYAWIAEFVDFRLNGELNHWEARMLIKLAVSCLEEDRNKRPTMEAIVQILLSSTEADSKMDQIRGNETSICI</sequence>
<feature type="binding site" evidence="18">
    <location>
        <position position="136"/>
    </location>
    <ligand>
        <name>ATP</name>
        <dbReference type="ChEBI" id="CHEBI:30616"/>
    </ligand>
</feature>
<dbReference type="Gene3D" id="3.30.200.20">
    <property type="entry name" value="Phosphorylase Kinase, domain 1"/>
    <property type="match status" value="1"/>
</dbReference>
<dbReference type="SUPFAM" id="SSF56112">
    <property type="entry name" value="Protein kinase-like (PK-like)"/>
    <property type="match status" value="1"/>
</dbReference>
<evidence type="ECO:0000256" key="9">
    <source>
        <dbReference type="ARBA" id="ARBA00022777"/>
    </source>
</evidence>
<evidence type="ECO:0000313" key="23">
    <source>
        <dbReference type="Proteomes" id="UP000636709"/>
    </source>
</evidence>
<evidence type="ECO:0000256" key="3">
    <source>
        <dbReference type="ARBA" id="ARBA00022527"/>
    </source>
</evidence>
<evidence type="ECO:0000256" key="4">
    <source>
        <dbReference type="ARBA" id="ARBA00022536"/>
    </source>
</evidence>
<keyword evidence="7" id="KW-0732">Signal</keyword>
<evidence type="ECO:0000313" key="22">
    <source>
        <dbReference type="EMBL" id="KAF8725538.1"/>
    </source>
</evidence>
<evidence type="ECO:0000256" key="6">
    <source>
        <dbReference type="ARBA" id="ARBA00022692"/>
    </source>
</evidence>
<evidence type="ECO:0000256" key="12">
    <source>
        <dbReference type="ARBA" id="ARBA00023136"/>
    </source>
</evidence>
<evidence type="ECO:0000256" key="14">
    <source>
        <dbReference type="ARBA" id="ARBA00023170"/>
    </source>
</evidence>
<feature type="domain" description="Protein kinase" evidence="21">
    <location>
        <begin position="108"/>
        <end position="370"/>
    </location>
</feature>
<gene>
    <name evidence="22" type="ORF">HU200_020070</name>
</gene>
<dbReference type="EC" id="2.7.11.1" evidence="2"/>
<dbReference type="Proteomes" id="UP000636709">
    <property type="component" value="Unassembled WGS sequence"/>
</dbReference>
<feature type="transmembrane region" description="Helical" evidence="20">
    <location>
        <begin position="50"/>
        <end position="74"/>
    </location>
</feature>
<keyword evidence="23" id="KW-1185">Reference proteome</keyword>
<dbReference type="Pfam" id="PF00069">
    <property type="entry name" value="Pkinase"/>
    <property type="match status" value="1"/>
</dbReference>
<dbReference type="InterPro" id="IPR008271">
    <property type="entry name" value="Ser/Thr_kinase_AS"/>
</dbReference>
<evidence type="ECO:0000256" key="20">
    <source>
        <dbReference type="SAM" id="Phobius"/>
    </source>
</evidence>
<evidence type="ECO:0000256" key="16">
    <source>
        <dbReference type="ARBA" id="ARBA00047899"/>
    </source>
</evidence>
<evidence type="ECO:0000256" key="1">
    <source>
        <dbReference type="ARBA" id="ARBA00004479"/>
    </source>
</evidence>
<dbReference type="AlphaFoldDB" id="A0A835KCX5"/>
<dbReference type="FunFam" id="3.30.200.20:FF:000059">
    <property type="entry name" value="S-receptor-like serine/threonine-protein kinase"/>
    <property type="match status" value="1"/>
</dbReference>
<evidence type="ECO:0000256" key="2">
    <source>
        <dbReference type="ARBA" id="ARBA00012513"/>
    </source>
</evidence>
<dbReference type="OrthoDB" id="5857966at2759"/>
<accession>A0A835KCX5</accession>
<comment type="caution">
    <text evidence="22">The sequence shown here is derived from an EMBL/GenBank/DDBJ whole genome shotgun (WGS) entry which is preliminary data.</text>
</comment>
<dbReference type="PROSITE" id="PS50011">
    <property type="entry name" value="PROTEIN_KINASE_DOM"/>
    <property type="match status" value="1"/>
</dbReference>
<keyword evidence="9" id="KW-0418">Kinase</keyword>
<dbReference type="PANTHER" id="PTHR47974:SF4">
    <property type="entry name" value="RECEPTOR-LIKE SERINE_THREONINE-PROTEIN KINASE"/>
    <property type="match status" value="1"/>
</dbReference>
<keyword evidence="6 20" id="KW-0812">Transmembrane</keyword>
<evidence type="ECO:0000256" key="19">
    <source>
        <dbReference type="RuleBase" id="RU000304"/>
    </source>
</evidence>
<keyword evidence="12 20" id="KW-0472">Membrane</keyword>
<evidence type="ECO:0000259" key="21">
    <source>
        <dbReference type="PROSITE" id="PS50011"/>
    </source>
</evidence>
<keyword evidence="14" id="KW-0675">Receptor</keyword>
<dbReference type="GO" id="GO:0005524">
    <property type="term" value="F:ATP binding"/>
    <property type="evidence" value="ECO:0007669"/>
    <property type="project" value="UniProtKB-UniRule"/>
</dbReference>
<keyword evidence="11 20" id="KW-1133">Transmembrane helix</keyword>
<evidence type="ECO:0000256" key="7">
    <source>
        <dbReference type="ARBA" id="ARBA00022729"/>
    </source>
</evidence>
<evidence type="ECO:0000256" key="17">
    <source>
        <dbReference type="ARBA" id="ARBA00048679"/>
    </source>
</evidence>
<dbReference type="PROSITE" id="PS00108">
    <property type="entry name" value="PROTEIN_KINASE_ST"/>
    <property type="match status" value="1"/>
</dbReference>
<comment type="catalytic activity">
    <reaction evidence="16">
        <text>L-threonyl-[protein] + ATP = O-phospho-L-threonyl-[protein] + ADP + H(+)</text>
        <dbReference type="Rhea" id="RHEA:46608"/>
        <dbReference type="Rhea" id="RHEA-COMP:11060"/>
        <dbReference type="Rhea" id="RHEA-COMP:11605"/>
        <dbReference type="ChEBI" id="CHEBI:15378"/>
        <dbReference type="ChEBI" id="CHEBI:30013"/>
        <dbReference type="ChEBI" id="CHEBI:30616"/>
        <dbReference type="ChEBI" id="CHEBI:61977"/>
        <dbReference type="ChEBI" id="CHEBI:456216"/>
        <dbReference type="EC" id="2.7.11.1"/>
    </reaction>
</comment>
<dbReference type="PROSITE" id="PS00107">
    <property type="entry name" value="PROTEIN_KINASE_ATP"/>
    <property type="match status" value="1"/>
</dbReference>
<protein>
    <recommendedName>
        <fullName evidence="2">non-specific serine/threonine protein kinase</fullName>
        <ecNumber evidence="2">2.7.11.1</ecNumber>
    </recommendedName>
</protein>
<dbReference type="GO" id="GO:0016020">
    <property type="term" value="C:membrane"/>
    <property type="evidence" value="ECO:0007669"/>
    <property type="project" value="UniProtKB-SubCell"/>
</dbReference>
<dbReference type="Gene3D" id="1.10.510.10">
    <property type="entry name" value="Transferase(Phosphotransferase) domain 1"/>
    <property type="match status" value="1"/>
</dbReference>
<keyword evidence="13" id="KW-1015">Disulfide bond</keyword>
<dbReference type="EMBL" id="JACEFO010001653">
    <property type="protein sequence ID" value="KAF8725538.1"/>
    <property type="molecule type" value="Genomic_DNA"/>
</dbReference>
<comment type="similarity">
    <text evidence="19">Belongs to the protein kinase superfamily.</text>
</comment>
<keyword evidence="15" id="KW-0325">Glycoprotein</keyword>
<evidence type="ECO:0000256" key="15">
    <source>
        <dbReference type="ARBA" id="ARBA00023180"/>
    </source>
</evidence>
<dbReference type="SMART" id="SM00220">
    <property type="entry name" value="S_TKc"/>
    <property type="match status" value="1"/>
</dbReference>
<evidence type="ECO:0000256" key="13">
    <source>
        <dbReference type="ARBA" id="ARBA00023157"/>
    </source>
</evidence>
<keyword evidence="4" id="KW-0245">EGF-like domain</keyword>
<dbReference type="InterPro" id="IPR011009">
    <property type="entry name" value="Kinase-like_dom_sf"/>
</dbReference>
<keyword evidence="3 19" id="KW-0723">Serine/threonine-protein kinase</keyword>
<evidence type="ECO:0000256" key="18">
    <source>
        <dbReference type="PROSITE-ProRule" id="PRU10141"/>
    </source>
</evidence>